<feature type="transmembrane region" description="Helical" evidence="6">
    <location>
        <begin position="171"/>
        <end position="192"/>
    </location>
</feature>
<keyword evidence="2 6" id="KW-0812">Transmembrane</keyword>
<proteinExistence type="predicted"/>
<dbReference type="GO" id="GO:0000139">
    <property type="term" value="C:Golgi membrane"/>
    <property type="evidence" value="ECO:0007669"/>
    <property type="project" value="InterPro"/>
</dbReference>
<accession>A0A2T0A6N5</accession>
<feature type="transmembrane region" description="Helical" evidence="6">
    <location>
        <begin position="296"/>
        <end position="317"/>
    </location>
</feature>
<dbReference type="SUPFAM" id="SSF103481">
    <property type="entry name" value="Multidrug resistance efflux transporter EmrE"/>
    <property type="match status" value="1"/>
</dbReference>
<name>A0A2T0A6N5_RHOTO</name>
<evidence type="ECO:0000313" key="8">
    <source>
        <dbReference type="Proteomes" id="UP000239560"/>
    </source>
</evidence>
<dbReference type="PANTHER" id="PTHR13146">
    <property type="match status" value="1"/>
</dbReference>
<dbReference type="InterPro" id="IPR007271">
    <property type="entry name" value="Nuc_sug_transpt"/>
</dbReference>
<feature type="transmembrane region" description="Helical" evidence="6">
    <location>
        <begin position="12"/>
        <end position="30"/>
    </location>
</feature>
<evidence type="ECO:0000256" key="5">
    <source>
        <dbReference type="SAM" id="MobiDB-lite"/>
    </source>
</evidence>
<dbReference type="InterPro" id="IPR012404">
    <property type="entry name" value="UCP036436"/>
</dbReference>
<evidence type="ECO:0000256" key="2">
    <source>
        <dbReference type="ARBA" id="ARBA00022692"/>
    </source>
</evidence>
<dbReference type="Gene3D" id="1.10.3730.20">
    <property type="match status" value="1"/>
</dbReference>
<dbReference type="InterPro" id="IPR037185">
    <property type="entry name" value="EmrE-like"/>
</dbReference>
<evidence type="ECO:0000256" key="3">
    <source>
        <dbReference type="ARBA" id="ARBA00022989"/>
    </source>
</evidence>
<organism evidence="7 8">
    <name type="scientific">Rhodotorula toruloides</name>
    <name type="common">Yeast</name>
    <name type="synonym">Rhodosporidium toruloides</name>
    <dbReference type="NCBI Taxonomy" id="5286"/>
    <lineage>
        <taxon>Eukaryota</taxon>
        <taxon>Fungi</taxon>
        <taxon>Dikarya</taxon>
        <taxon>Basidiomycota</taxon>
        <taxon>Pucciniomycotina</taxon>
        <taxon>Microbotryomycetes</taxon>
        <taxon>Sporidiobolales</taxon>
        <taxon>Sporidiobolaceae</taxon>
        <taxon>Rhodotorula</taxon>
    </lineage>
</organism>
<feature type="transmembrane region" description="Helical" evidence="6">
    <location>
        <begin position="212"/>
        <end position="232"/>
    </location>
</feature>
<keyword evidence="4 6" id="KW-0472">Membrane</keyword>
<evidence type="ECO:0000256" key="6">
    <source>
        <dbReference type="SAM" id="Phobius"/>
    </source>
</evidence>
<dbReference type="PROSITE" id="PS51257">
    <property type="entry name" value="PROKAR_LIPOPROTEIN"/>
    <property type="match status" value="1"/>
</dbReference>
<evidence type="ECO:0000256" key="1">
    <source>
        <dbReference type="ARBA" id="ARBA00004141"/>
    </source>
</evidence>
<feature type="transmembrane region" description="Helical" evidence="6">
    <location>
        <begin position="356"/>
        <end position="383"/>
    </location>
</feature>
<dbReference type="Proteomes" id="UP000239560">
    <property type="component" value="Unassembled WGS sequence"/>
</dbReference>
<comment type="subcellular location">
    <subcellularLocation>
        <location evidence="1">Membrane</location>
        <topology evidence="1">Multi-pass membrane protein</topology>
    </subcellularLocation>
</comment>
<dbReference type="GO" id="GO:0015165">
    <property type="term" value="F:pyrimidine nucleotide-sugar transmembrane transporter activity"/>
    <property type="evidence" value="ECO:0007669"/>
    <property type="project" value="InterPro"/>
</dbReference>
<gene>
    <name evidence="7" type="ORF">AAT19DRAFT_15245</name>
</gene>
<feature type="compositionally biased region" description="Acidic residues" evidence="5">
    <location>
        <begin position="411"/>
        <end position="420"/>
    </location>
</feature>
<evidence type="ECO:0000313" key="7">
    <source>
        <dbReference type="EMBL" id="PRQ73678.1"/>
    </source>
</evidence>
<reference evidence="7 8" key="1">
    <citation type="journal article" date="2018" name="Elife">
        <title>Functional genomics of lipid metabolism in the oleaginous yeast Rhodosporidium toruloides.</title>
        <authorList>
            <person name="Coradetti S.T."/>
            <person name="Pinel D."/>
            <person name="Geiselman G."/>
            <person name="Ito M."/>
            <person name="Mondo S."/>
            <person name="Reilly M.C."/>
            <person name="Cheng Y.F."/>
            <person name="Bauer S."/>
            <person name="Grigoriev I."/>
            <person name="Gladden J.M."/>
            <person name="Simmons B.A."/>
            <person name="Brem R."/>
            <person name="Arkin A.P."/>
            <person name="Skerker J.M."/>
        </authorList>
    </citation>
    <scope>NUCLEOTIDE SEQUENCE [LARGE SCALE GENOMIC DNA]</scope>
    <source>
        <strain evidence="7 8">NBRC 0880</strain>
    </source>
</reference>
<feature type="transmembrane region" description="Helical" evidence="6">
    <location>
        <begin position="244"/>
        <end position="270"/>
    </location>
</feature>
<dbReference type="PANTHER" id="PTHR13146:SF0">
    <property type="entry name" value="SOLUTE CARRIER FAMILY 35 MEMBER F6"/>
    <property type="match status" value="1"/>
</dbReference>
<sequence length="456" mass="49962">MSSTVRRPSAQVIGLLVIGMLVCGCSNSIFTKWQDMQCVANCGPLDDPTTRKTFEQPVWQTATMFVGETFCLMAFSLINSRLNLFARPVKGGISLPTDDVVVEGKEEAKKMRFSDAILFWLPAVCDILGTTFMSIGLLFIPVSVYQMLRGALVLWVGLFSVLFLQRRLTRAQWVALGVIMLGVGIVGAASLIQDKNPTTQPEAESAEKDVSPLVGVGLVLLAQVFTASQFVIEERIMEHHSVEPLLAAGYEGICGLLTTLSGLFLIYRFYGSTAAGRGGYFDAPEGWHQIIEHRSVWSTSIVIAISIALFNFCGLAVTRSWVASLCSWRPPLKLTLPFARSVSATSRSTIDSCRTLLIWVVSLALGWESFVFLQVIGFVLLVYGTFVHNGILAFPHWTGLREIELPGVEADDPLDSDYDDERNTTSPGGIATPPFTPSPVQRRTAETQPLLKTAQE</sequence>
<comment type="caution">
    <text evidence="7">The sequence shown here is derived from an EMBL/GenBank/DDBJ whole genome shotgun (WGS) entry which is preliminary data.</text>
</comment>
<feature type="transmembrane region" description="Helical" evidence="6">
    <location>
        <begin position="58"/>
        <end position="78"/>
    </location>
</feature>
<protein>
    <recommendedName>
        <fullName evidence="9">Integral membrane protein</fullName>
    </recommendedName>
</protein>
<keyword evidence="3 6" id="KW-1133">Transmembrane helix</keyword>
<feature type="region of interest" description="Disordered" evidence="5">
    <location>
        <begin position="411"/>
        <end position="456"/>
    </location>
</feature>
<dbReference type="EMBL" id="LCTV02000007">
    <property type="protein sequence ID" value="PRQ73678.1"/>
    <property type="molecule type" value="Genomic_DNA"/>
</dbReference>
<dbReference type="AlphaFoldDB" id="A0A2T0A6N5"/>
<dbReference type="Pfam" id="PF04142">
    <property type="entry name" value="Nuc_sug_transp"/>
    <property type="match status" value="1"/>
</dbReference>
<feature type="transmembrane region" description="Helical" evidence="6">
    <location>
        <begin position="117"/>
        <end position="140"/>
    </location>
</feature>
<feature type="transmembrane region" description="Helical" evidence="6">
    <location>
        <begin position="146"/>
        <end position="164"/>
    </location>
</feature>
<evidence type="ECO:0008006" key="9">
    <source>
        <dbReference type="Google" id="ProtNLM"/>
    </source>
</evidence>
<dbReference type="PIRSF" id="PIRSF036436">
    <property type="entry name" value="UCP036436"/>
    <property type="match status" value="1"/>
</dbReference>
<evidence type="ECO:0000256" key="4">
    <source>
        <dbReference type="ARBA" id="ARBA00023136"/>
    </source>
</evidence>
<dbReference type="OrthoDB" id="408493at2759"/>